<organism evidence="2 3">
    <name type="scientific">Trametes pubescens</name>
    <name type="common">White-rot fungus</name>
    <dbReference type="NCBI Taxonomy" id="154538"/>
    <lineage>
        <taxon>Eukaryota</taxon>
        <taxon>Fungi</taxon>
        <taxon>Dikarya</taxon>
        <taxon>Basidiomycota</taxon>
        <taxon>Agaricomycotina</taxon>
        <taxon>Agaricomycetes</taxon>
        <taxon>Polyporales</taxon>
        <taxon>Polyporaceae</taxon>
        <taxon>Trametes</taxon>
    </lineage>
</organism>
<feature type="compositionally biased region" description="Polar residues" evidence="1">
    <location>
        <begin position="45"/>
        <end position="57"/>
    </location>
</feature>
<reference evidence="2 3" key="1">
    <citation type="submission" date="2016-10" db="EMBL/GenBank/DDBJ databases">
        <title>Genome sequence of the basidiomycete white-rot fungus Trametes pubescens.</title>
        <authorList>
            <person name="Makela M.R."/>
            <person name="Granchi Z."/>
            <person name="Peng M."/>
            <person name="De Vries R.P."/>
            <person name="Grigoriev I."/>
            <person name="Riley R."/>
            <person name="Hilden K."/>
        </authorList>
    </citation>
    <scope>NUCLEOTIDE SEQUENCE [LARGE SCALE GENOMIC DNA]</scope>
    <source>
        <strain evidence="2 3">FBCC735</strain>
    </source>
</reference>
<feature type="region of interest" description="Disordered" evidence="1">
    <location>
        <begin position="43"/>
        <end position="75"/>
    </location>
</feature>
<evidence type="ECO:0000313" key="2">
    <source>
        <dbReference type="EMBL" id="OJT12264.1"/>
    </source>
</evidence>
<gene>
    <name evidence="2" type="ORF">TRAPUB_11198</name>
</gene>
<keyword evidence="3" id="KW-1185">Reference proteome</keyword>
<comment type="caution">
    <text evidence="2">The sequence shown here is derived from an EMBL/GenBank/DDBJ whole genome shotgun (WGS) entry which is preliminary data.</text>
</comment>
<dbReference type="EMBL" id="MNAD01000504">
    <property type="protein sequence ID" value="OJT12264.1"/>
    <property type="molecule type" value="Genomic_DNA"/>
</dbReference>
<protein>
    <submittedName>
        <fullName evidence="2">Uncharacterized protein</fullName>
    </submittedName>
</protein>
<dbReference type="Proteomes" id="UP000184267">
    <property type="component" value="Unassembled WGS sequence"/>
</dbReference>
<accession>A0A1M2VXC7</accession>
<evidence type="ECO:0000313" key="3">
    <source>
        <dbReference type="Proteomes" id="UP000184267"/>
    </source>
</evidence>
<name>A0A1M2VXC7_TRAPU</name>
<dbReference type="AlphaFoldDB" id="A0A1M2VXC7"/>
<sequence>MVAAAPPEEGAARDGAFCMTVENTIALLSSTVSKPRIGTWGSLEFSLSKTRSANPRAQASEGEEENASEHSRREQ</sequence>
<proteinExistence type="predicted"/>
<evidence type="ECO:0000256" key="1">
    <source>
        <dbReference type="SAM" id="MobiDB-lite"/>
    </source>
</evidence>